<dbReference type="STRING" id="392015.SAMN05421543_102244"/>
<dbReference type="PROSITE" id="PS51000">
    <property type="entry name" value="HTH_DEOR_2"/>
    <property type="match status" value="1"/>
</dbReference>
<dbReference type="EMBL" id="FPBV01000002">
    <property type="protein sequence ID" value="SFU48564.1"/>
    <property type="molecule type" value="Genomic_DNA"/>
</dbReference>
<evidence type="ECO:0000256" key="2">
    <source>
        <dbReference type="ARBA" id="ARBA00023125"/>
    </source>
</evidence>
<dbReference type="SMART" id="SM00420">
    <property type="entry name" value="HTH_DEOR"/>
    <property type="match status" value="1"/>
</dbReference>
<dbReference type="InterPro" id="IPR014036">
    <property type="entry name" value="DeoR-like_C"/>
</dbReference>
<dbReference type="OrthoDB" id="9797223at2"/>
<evidence type="ECO:0000256" key="3">
    <source>
        <dbReference type="ARBA" id="ARBA00023163"/>
    </source>
</evidence>
<keyword evidence="8" id="KW-1185">Reference proteome</keyword>
<evidence type="ECO:0000259" key="6">
    <source>
        <dbReference type="PROSITE" id="PS51000"/>
    </source>
</evidence>
<dbReference type="InterPro" id="IPR001845">
    <property type="entry name" value="HTH_ArsR_DNA-bd_dom"/>
</dbReference>
<sequence>MFADERKARILESLNAQGRATVADLARRLGVSASTIRRDLQDLETLGLLRRAHGGAVAAHVAAFEPSVQEKNVQHPAEKFAIGQAAARLVNPGDTVLMDAGTTTLQVARHLSAPVTVITNSVDVAREMSDRPGVHLMLVGGELRPATGALVGPWAEAALARVHVDILFLGANGIDPARGITTPHPLEAAVKAAMVRSARRIILVADHSKSGQVSLMQVCTLGEVDTWVTDQAPPLDIAAACQSLGVEVLVAPPAPLPADGEDRGERQTGEMHA</sequence>
<dbReference type="PRINTS" id="PR00037">
    <property type="entry name" value="HTHLACR"/>
</dbReference>
<dbReference type="PROSITE" id="PS00894">
    <property type="entry name" value="HTH_DEOR_1"/>
    <property type="match status" value="1"/>
</dbReference>
<dbReference type="InterPro" id="IPR036390">
    <property type="entry name" value="WH_DNA-bd_sf"/>
</dbReference>
<evidence type="ECO:0000259" key="5">
    <source>
        <dbReference type="PROSITE" id="PS50987"/>
    </source>
</evidence>
<evidence type="ECO:0000256" key="1">
    <source>
        <dbReference type="ARBA" id="ARBA00023015"/>
    </source>
</evidence>
<dbReference type="PANTHER" id="PTHR30363:SF44">
    <property type="entry name" value="AGA OPERON TRANSCRIPTIONAL REPRESSOR-RELATED"/>
    <property type="match status" value="1"/>
</dbReference>
<gene>
    <name evidence="7" type="ORF">SAMN05421543_102244</name>
</gene>
<dbReference type="Pfam" id="PF08220">
    <property type="entry name" value="HTH_DeoR"/>
    <property type="match status" value="1"/>
</dbReference>
<dbReference type="Gene3D" id="3.40.50.1360">
    <property type="match status" value="1"/>
</dbReference>
<keyword evidence="1" id="KW-0805">Transcription regulation</keyword>
<feature type="domain" description="HTH deoR-type" evidence="6">
    <location>
        <begin position="3"/>
        <end position="58"/>
    </location>
</feature>
<dbReference type="GO" id="GO:0003700">
    <property type="term" value="F:DNA-binding transcription factor activity"/>
    <property type="evidence" value="ECO:0007669"/>
    <property type="project" value="InterPro"/>
</dbReference>
<keyword evidence="3" id="KW-0804">Transcription</keyword>
<dbReference type="Proteomes" id="UP000183508">
    <property type="component" value="Unassembled WGS sequence"/>
</dbReference>
<feature type="domain" description="HTH arsR-type" evidence="5">
    <location>
        <begin position="1"/>
        <end position="91"/>
    </location>
</feature>
<dbReference type="AlphaFoldDB" id="A0A1I7GJE8"/>
<dbReference type="InterPro" id="IPR001034">
    <property type="entry name" value="DeoR_HTH"/>
</dbReference>
<feature type="compositionally biased region" description="Basic and acidic residues" evidence="4">
    <location>
        <begin position="260"/>
        <end position="273"/>
    </location>
</feature>
<dbReference type="Gene3D" id="1.10.10.10">
    <property type="entry name" value="Winged helix-like DNA-binding domain superfamily/Winged helix DNA-binding domain"/>
    <property type="match status" value="1"/>
</dbReference>
<dbReference type="SMART" id="SM01134">
    <property type="entry name" value="DeoRC"/>
    <property type="match status" value="1"/>
</dbReference>
<dbReference type="PRINTS" id="PR00033">
    <property type="entry name" value="HTHASNC"/>
</dbReference>
<dbReference type="GO" id="GO:0043565">
    <property type="term" value="F:sequence-specific DNA binding"/>
    <property type="evidence" value="ECO:0007669"/>
    <property type="project" value="InterPro"/>
</dbReference>
<proteinExistence type="predicted"/>
<dbReference type="InterPro" id="IPR050313">
    <property type="entry name" value="Carb_Metab_HTH_regulators"/>
</dbReference>
<dbReference type="Pfam" id="PF00455">
    <property type="entry name" value="DeoRC"/>
    <property type="match status" value="1"/>
</dbReference>
<protein>
    <submittedName>
        <fullName evidence="7">DeoR family transcriptional regulator, fructose operon transcriptional repressor</fullName>
    </submittedName>
</protein>
<dbReference type="SUPFAM" id="SSF46785">
    <property type="entry name" value="Winged helix' DNA-binding domain"/>
    <property type="match status" value="1"/>
</dbReference>
<evidence type="ECO:0000313" key="7">
    <source>
        <dbReference type="EMBL" id="SFU48564.1"/>
    </source>
</evidence>
<feature type="region of interest" description="Disordered" evidence="4">
    <location>
        <begin position="253"/>
        <end position="273"/>
    </location>
</feature>
<dbReference type="InterPro" id="IPR018356">
    <property type="entry name" value="Tscrpt_reg_HTH_DeoR_CS"/>
</dbReference>
<dbReference type="InterPro" id="IPR000485">
    <property type="entry name" value="AsnC-type_HTH_dom"/>
</dbReference>
<dbReference type="PROSITE" id="PS50987">
    <property type="entry name" value="HTH_ARSR_2"/>
    <property type="match status" value="1"/>
</dbReference>
<dbReference type="InterPro" id="IPR037171">
    <property type="entry name" value="NagB/RpiA_transferase-like"/>
</dbReference>
<dbReference type="RefSeq" id="WP_074949670.1">
    <property type="nucleotide sequence ID" value="NZ_FPBV01000002.1"/>
</dbReference>
<dbReference type="InterPro" id="IPR011991">
    <property type="entry name" value="ArsR-like_HTH"/>
</dbReference>
<keyword evidence="2" id="KW-0238">DNA-binding</keyword>
<dbReference type="SUPFAM" id="SSF100950">
    <property type="entry name" value="NagB/RpiA/CoA transferase-like"/>
    <property type="match status" value="1"/>
</dbReference>
<name>A0A1I7GJE8_9BACL</name>
<dbReference type="InterPro" id="IPR036388">
    <property type="entry name" value="WH-like_DNA-bd_sf"/>
</dbReference>
<evidence type="ECO:0000256" key="4">
    <source>
        <dbReference type="SAM" id="MobiDB-lite"/>
    </source>
</evidence>
<organism evidence="7 8">
    <name type="scientific">Alicyclobacillus macrosporangiidus</name>
    <dbReference type="NCBI Taxonomy" id="392015"/>
    <lineage>
        <taxon>Bacteria</taxon>
        <taxon>Bacillati</taxon>
        <taxon>Bacillota</taxon>
        <taxon>Bacilli</taxon>
        <taxon>Bacillales</taxon>
        <taxon>Alicyclobacillaceae</taxon>
        <taxon>Alicyclobacillus</taxon>
    </lineage>
</organism>
<dbReference type="PANTHER" id="PTHR30363">
    <property type="entry name" value="HTH-TYPE TRANSCRIPTIONAL REGULATOR SRLR-RELATED"/>
    <property type="match status" value="1"/>
</dbReference>
<accession>A0A1I7GJE8</accession>
<dbReference type="CDD" id="cd00090">
    <property type="entry name" value="HTH_ARSR"/>
    <property type="match status" value="1"/>
</dbReference>
<reference evidence="8" key="1">
    <citation type="submission" date="2016-10" db="EMBL/GenBank/DDBJ databases">
        <authorList>
            <person name="Varghese N."/>
        </authorList>
    </citation>
    <scope>NUCLEOTIDE SEQUENCE [LARGE SCALE GENOMIC DNA]</scope>
    <source>
        <strain evidence="8">DSM 17980</strain>
    </source>
</reference>
<evidence type="ECO:0000313" key="8">
    <source>
        <dbReference type="Proteomes" id="UP000183508"/>
    </source>
</evidence>